<feature type="region of interest" description="Disordered" evidence="1">
    <location>
        <begin position="348"/>
        <end position="382"/>
    </location>
</feature>
<reference evidence="4" key="2">
    <citation type="journal article" date="2017" name="Nat. Plants">
        <title>The Aegilops tauschii genome reveals multiple impacts of transposons.</title>
        <authorList>
            <person name="Zhao G."/>
            <person name="Zou C."/>
            <person name="Li K."/>
            <person name="Wang K."/>
            <person name="Li T."/>
            <person name="Gao L."/>
            <person name="Zhang X."/>
            <person name="Wang H."/>
            <person name="Yang Z."/>
            <person name="Liu X."/>
            <person name="Jiang W."/>
            <person name="Mao L."/>
            <person name="Kong X."/>
            <person name="Jiao Y."/>
            <person name="Jia J."/>
        </authorList>
    </citation>
    <scope>NUCLEOTIDE SEQUENCE [LARGE SCALE GENOMIC DNA]</scope>
    <source>
        <strain evidence="4">cv. AL8/78</strain>
    </source>
</reference>
<feature type="domain" description="Agenet" evidence="2">
    <location>
        <begin position="214"/>
        <end position="274"/>
    </location>
</feature>
<dbReference type="Gramene" id="AET3Gv21038600.2">
    <property type="protein sequence ID" value="AET3Gv21038600.2"/>
    <property type="gene ID" value="AET3Gv21038600"/>
</dbReference>
<dbReference type="InterPro" id="IPR008395">
    <property type="entry name" value="Agenet-like_dom"/>
</dbReference>
<dbReference type="EnsemblPlants" id="AET3Gv21038600.2">
    <property type="protein sequence ID" value="AET3Gv21038600.2"/>
    <property type="gene ID" value="AET3Gv21038600"/>
</dbReference>
<feature type="region of interest" description="Disordered" evidence="1">
    <location>
        <begin position="408"/>
        <end position="442"/>
    </location>
</feature>
<dbReference type="InterPro" id="IPR014002">
    <property type="entry name" value="Agenet_dom_plant"/>
</dbReference>
<reference evidence="3" key="3">
    <citation type="journal article" date="2017" name="Nature">
        <title>Genome sequence of the progenitor of the wheat D genome Aegilops tauschii.</title>
        <authorList>
            <person name="Luo M.C."/>
            <person name="Gu Y.Q."/>
            <person name="Puiu D."/>
            <person name="Wang H."/>
            <person name="Twardziok S.O."/>
            <person name="Deal K.R."/>
            <person name="Huo N."/>
            <person name="Zhu T."/>
            <person name="Wang L."/>
            <person name="Wang Y."/>
            <person name="McGuire P.E."/>
            <person name="Liu S."/>
            <person name="Long H."/>
            <person name="Ramasamy R.K."/>
            <person name="Rodriguez J.C."/>
            <person name="Van S.L."/>
            <person name="Yuan L."/>
            <person name="Wang Z."/>
            <person name="Xia Z."/>
            <person name="Xiao L."/>
            <person name="Anderson O.D."/>
            <person name="Ouyang S."/>
            <person name="Liang Y."/>
            <person name="Zimin A.V."/>
            <person name="Pertea G."/>
            <person name="Qi P."/>
            <person name="Bennetzen J.L."/>
            <person name="Dai X."/>
            <person name="Dawson M.W."/>
            <person name="Muller H.G."/>
            <person name="Kugler K."/>
            <person name="Rivarola-Duarte L."/>
            <person name="Spannagl M."/>
            <person name="Mayer K.F.X."/>
            <person name="Lu F.H."/>
            <person name="Bevan M.W."/>
            <person name="Leroy P."/>
            <person name="Li P."/>
            <person name="You F.M."/>
            <person name="Sun Q."/>
            <person name="Liu Z."/>
            <person name="Lyons E."/>
            <person name="Wicker T."/>
            <person name="Salzberg S.L."/>
            <person name="Devos K.M."/>
            <person name="Dvorak J."/>
        </authorList>
    </citation>
    <scope>NUCLEOTIDE SEQUENCE [LARGE SCALE GENOMIC DNA]</scope>
    <source>
        <strain evidence="3">cv. AL8/78</strain>
    </source>
</reference>
<feature type="compositionally biased region" description="Low complexity" evidence="1">
    <location>
        <begin position="47"/>
        <end position="66"/>
    </location>
</feature>
<feature type="region of interest" description="Disordered" evidence="1">
    <location>
        <begin position="1"/>
        <end position="66"/>
    </location>
</feature>
<keyword evidence="4" id="KW-1185">Reference proteome</keyword>
<dbReference type="SMART" id="SM00743">
    <property type="entry name" value="Agenet"/>
    <property type="match status" value="2"/>
</dbReference>
<dbReference type="STRING" id="200361.A0A453GJ61"/>
<accession>A0A453GJ61</accession>
<dbReference type="PANTHER" id="PTHR36805:SF4">
    <property type="entry name" value="AGENET DOMAIN-CONTAINING PROTEIN"/>
    <property type="match status" value="1"/>
</dbReference>
<proteinExistence type="predicted"/>
<reference evidence="3" key="5">
    <citation type="journal article" date="2021" name="G3 (Bethesda)">
        <title>Aegilops tauschii genome assembly Aet v5.0 features greater sequence contiguity and improved annotation.</title>
        <authorList>
            <person name="Wang L."/>
            <person name="Zhu T."/>
            <person name="Rodriguez J.C."/>
            <person name="Deal K.R."/>
            <person name="Dubcovsky J."/>
            <person name="McGuire P.E."/>
            <person name="Lux T."/>
            <person name="Spannagl M."/>
            <person name="Mayer K.F.X."/>
            <person name="Baldrich P."/>
            <person name="Meyers B.C."/>
            <person name="Huo N."/>
            <person name="Gu Y.Q."/>
            <person name="Zhou H."/>
            <person name="Devos K.M."/>
            <person name="Bennetzen J.L."/>
            <person name="Unver T."/>
            <person name="Budak H."/>
            <person name="Gulick P.J."/>
            <person name="Galiba G."/>
            <person name="Kalapos B."/>
            <person name="Nelson D.R."/>
            <person name="Li P."/>
            <person name="You F.M."/>
            <person name="Luo M.C."/>
            <person name="Dvorak J."/>
        </authorList>
    </citation>
    <scope>NUCLEOTIDE SEQUENCE [LARGE SCALE GENOMIC DNA]</scope>
    <source>
        <strain evidence="3">cv. AL8/78</strain>
    </source>
</reference>
<feature type="compositionally biased region" description="Basic and acidic residues" evidence="1">
    <location>
        <begin position="348"/>
        <end position="358"/>
    </location>
</feature>
<evidence type="ECO:0000313" key="3">
    <source>
        <dbReference type="EnsemblPlants" id="AET3Gv21038600.2"/>
    </source>
</evidence>
<name>A0A453GJ61_AEGTS</name>
<feature type="domain" description="Agenet" evidence="2">
    <location>
        <begin position="111"/>
        <end position="175"/>
    </location>
</feature>
<dbReference type="AlphaFoldDB" id="A0A453GJ61"/>
<evidence type="ECO:0000256" key="1">
    <source>
        <dbReference type="SAM" id="MobiDB-lite"/>
    </source>
</evidence>
<reference evidence="4" key="1">
    <citation type="journal article" date="2014" name="Science">
        <title>Ancient hybridizations among the ancestral genomes of bread wheat.</title>
        <authorList>
            <consortium name="International Wheat Genome Sequencing Consortium,"/>
            <person name="Marcussen T."/>
            <person name="Sandve S.R."/>
            <person name="Heier L."/>
            <person name="Spannagl M."/>
            <person name="Pfeifer M."/>
            <person name="Jakobsen K.S."/>
            <person name="Wulff B.B."/>
            <person name="Steuernagel B."/>
            <person name="Mayer K.F."/>
            <person name="Olsen O.A."/>
        </authorList>
    </citation>
    <scope>NUCLEOTIDE SEQUENCE [LARGE SCALE GENOMIC DNA]</scope>
    <source>
        <strain evidence="4">cv. AL8/78</strain>
    </source>
</reference>
<evidence type="ECO:0000259" key="2">
    <source>
        <dbReference type="SMART" id="SM00743"/>
    </source>
</evidence>
<reference evidence="3" key="4">
    <citation type="submission" date="2019-03" db="UniProtKB">
        <authorList>
            <consortium name="EnsemblPlants"/>
        </authorList>
    </citation>
    <scope>IDENTIFICATION</scope>
</reference>
<feature type="compositionally biased region" description="Polar residues" evidence="1">
    <location>
        <begin position="409"/>
        <end position="438"/>
    </location>
</feature>
<dbReference type="Pfam" id="PF05641">
    <property type="entry name" value="Agenet"/>
    <property type="match status" value="1"/>
</dbReference>
<sequence length="535" mass="59648">ALVNLISREVDTAAKEPPDFPNSAPETLSRPRPSRRTALPPTALAESRCAASPSSGRPSSPRPRGAWCLPPGSILPRSSESQVFQDTWAWDGSGTPRNSDSVGWLRMDLILPFKVGDAVEIRSYNVGYRGAWFRCKITDMCIRSGHMECQVEYIDYPDERRKWNRLYKIPPKCRNQKATQNREIMLRPPFPQWCWENDIREHGPQMDVVAVVSSPWKVGDLIDWWYTDCFWTGKIIELLGDDKVKIICPEIPLGEGGCWVAHPKDLRPALDWSLEKGWSAPLSQENGKCWHTARLIAGNQDTLSSSSDEEDIEQSCDGNKVLQKCLNGSFDSSEQEIGKCLNGASDTPKELVDSDVKHPANTNGRYCMESQTDSEGEPRKCMNEEPGVSLEAICSKVQLAPNETGECCMNSQADSPTSPVANSGQSPQFITNEQSSPPSFKKLKTSSVHASVKPTGTMSEATMKLQELVNKINTSSEHVSVRPTGTVSEATMKLQELVNKIRRAQDLLQSVDYAPSSIKLAHWKFQENNPWPKRN</sequence>
<protein>
    <recommendedName>
        <fullName evidence="2">Agenet domain-containing protein</fullName>
    </recommendedName>
</protein>
<feature type="compositionally biased region" description="Polar residues" evidence="1">
    <location>
        <begin position="360"/>
        <end position="373"/>
    </location>
</feature>
<evidence type="ECO:0000313" key="4">
    <source>
        <dbReference type="Proteomes" id="UP000015105"/>
    </source>
</evidence>
<dbReference type="Proteomes" id="UP000015105">
    <property type="component" value="Chromosome 3D"/>
</dbReference>
<dbReference type="CDD" id="cd20379">
    <property type="entry name" value="Tudor_dTUD-like"/>
    <property type="match status" value="1"/>
</dbReference>
<organism evidence="3 4">
    <name type="scientific">Aegilops tauschii subsp. strangulata</name>
    <name type="common">Goatgrass</name>
    <dbReference type="NCBI Taxonomy" id="200361"/>
    <lineage>
        <taxon>Eukaryota</taxon>
        <taxon>Viridiplantae</taxon>
        <taxon>Streptophyta</taxon>
        <taxon>Embryophyta</taxon>
        <taxon>Tracheophyta</taxon>
        <taxon>Spermatophyta</taxon>
        <taxon>Magnoliopsida</taxon>
        <taxon>Liliopsida</taxon>
        <taxon>Poales</taxon>
        <taxon>Poaceae</taxon>
        <taxon>BOP clade</taxon>
        <taxon>Pooideae</taxon>
        <taxon>Triticodae</taxon>
        <taxon>Triticeae</taxon>
        <taxon>Triticinae</taxon>
        <taxon>Aegilops</taxon>
    </lineage>
</organism>
<feature type="compositionally biased region" description="Basic and acidic residues" evidence="1">
    <location>
        <begin position="8"/>
        <end position="18"/>
    </location>
</feature>
<dbReference type="PANTHER" id="PTHR36805">
    <property type="entry name" value="AGENET DOMAIN-CONTAINING PROTEIN"/>
    <property type="match status" value="1"/>
</dbReference>